<dbReference type="InterPro" id="IPR038573">
    <property type="entry name" value="BrnT_sf"/>
</dbReference>
<keyword evidence="2" id="KW-1185">Reference proteome</keyword>
<dbReference type="AlphaFoldDB" id="A0A6H2HC61"/>
<reference evidence="1 2" key="1">
    <citation type="submission" date="2020-04" db="EMBL/GenBank/DDBJ databases">
        <title>Complete genome of a Psychrophilic, Marine, Gas Vacuolate Bacterium Polaromonas vacuolata KCTC 22033T.</title>
        <authorList>
            <person name="Hwang K."/>
            <person name="Kim K.M."/>
        </authorList>
    </citation>
    <scope>NUCLEOTIDE SEQUENCE [LARGE SCALE GENOMIC DNA]</scope>
    <source>
        <strain evidence="1 2">KCTC 22033</strain>
    </source>
</reference>
<evidence type="ECO:0000313" key="1">
    <source>
        <dbReference type="EMBL" id="QJC57347.1"/>
    </source>
</evidence>
<gene>
    <name evidence="1" type="ORF">HC248_02672</name>
</gene>
<proteinExistence type="predicted"/>
<dbReference type="Gene3D" id="3.10.450.530">
    <property type="entry name" value="Ribonuclease toxin, BrnT, of type II toxin-antitoxin system"/>
    <property type="match status" value="1"/>
</dbReference>
<protein>
    <submittedName>
        <fullName evidence="1">Uncharacterized protein</fullName>
    </submittedName>
</protein>
<dbReference type="EMBL" id="CP051461">
    <property type="protein sequence ID" value="QJC57347.1"/>
    <property type="molecule type" value="Genomic_DNA"/>
</dbReference>
<dbReference type="KEGG" id="pvac:HC248_02672"/>
<accession>A0A6H2HC61</accession>
<organism evidence="1 2">
    <name type="scientific">Polaromonas vacuolata</name>
    <dbReference type="NCBI Taxonomy" id="37448"/>
    <lineage>
        <taxon>Bacteria</taxon>
        <taxon>Pseudomonadati</taxon>
        <taxon>Pseudomonadota</taxon>
        <taxon>Betaproteobacteria</taxon>
        <taxon>Burkholderiales</taxon>
        <taxon>Comamonadaceae</taxon>
        <taxon>Polaromonas</taxon>
    </lineage>
</organism>
<evidence type="ECO:0000313" key="2">
    <source>
        <dbReference type="Proteomes" id="UP000502041"/>
    </source>
</evidence>
<dbReference type="Proteomes" id="UP000502041">
    <property type="component" value="Chromosome"/>
</dbReference>
<sequence length="48" mass="5471">MDEAMVELAGVVLALIFVLREPAQVRAISLRRASKQERKLYAIWQEDG</sequence>
<name>A0A6H2HC61_9BURK</name>